<feature type="compositionally biased region" description="Pro residues" evidence="1">
    <location>
        <begin position="60"/>
        <end position="71"/>
    </location>
</feature>
<feature type="domain" description="Helix-turn-helix" evidence="2">
    <location>
        <begin position="102"/>
        <end position="150"/>
    </location>
</feature>
<dbReference type="InterPro" id="IPR010093">
    <property type="entry name" value="SinI_DNA-bd"/>
</dbReference>
<gene>
    <name evidence="3" type="ORF">AVDCRST_MAG70-712</name>
</gene>
<evidence type="ECO:0000313" key="3">
    <source>
        <dbReference type="EMBL" id="CAA9548426.1"/>
    </source>
</evidence>
<organism evidence="3">
    <name type="scientific">uncultured Thermomicrobiales bacterium</name>
    <dbReference type="NCBI Taxonomy" id="1645740"/>
    <lineage>
        <taxon>Bacteria</taxon>
        <taxon>Pseudomonadati</taxon>
        <taxon>Thermomicrobiota</taxon>
        <taxon>Thermomicrobia</taxon>
        <taxon>Thermomicrobiales</taxon>
        <taxon>environmental samples</taxon>
    </lineage>
</organism>
<dbReference type="InterPro" id="IPR009061">
    <property type="entry name" value="DNA-bd_dom_put_sf"/>
</dbReference>
<dbReference type="CDD" id="cd04762">
    <property type="entry name" value="HTH_MerR-trunc"/>
    <property type="match status" value="1"/>
</dbReference>
<feature type="region of interest" description="Disordered" evidence="1">
    <location>
        <begin position="1"/>
        <end position="98"/>
    </location>
</feature>
<protein>
    <recommendedName>
        <fullName evidence="2">Helix-turn-helix domain-containing protein</fullName>
    </recommendedName>
</protein>
<dbReference type="Gene3D" id="1.10.1660.10">
    <property type="match status" value="1"/>
</dbReference>
<sequence length="317" mass="34327">MSARFPGPNRRGRGSRSPAPQVASESDDRVGPTLPGSMTPPVRPASPAVPPRPDSDEGPGPYPSPGPPAPALDPRDPVRPSTGSSLTNTGSGPDGTVPVRTWLSITEACKLLGVDQTTLRRWSDAGKVPMFRTPGGHRRYDQAALQAFLDHAGRAGSASTGSLVSDRLTDRSLSAYGARHIAGARERRWFEAYDEATLDEHRHHGRRLVDLAIRYATDPDVNRRATLLREGEQIANRYGTSGAAAGISISDTIDAFLYFRQPVLQAVIGMIDEERLPAKRVAHLLAEISTFMEHVLVAAVRAHESDPTPRHPRRVAR</sequence>
<dbReference type="SUPFAM" id="SSF46955">
    <property type="entry name" value="Putative DNA-binding domain"/>
    <property type="match status" value="1"/>
</dbReference>
<feature type="compositionally biased region" description="Pro residues" evidence="1">
    <location>
        <begin position="41"/>
        <end position="52"/>
    </location>
</feature>
<dbReference type="InterPro" id="IPR041657">
    <property type="entry name" value="HTH_17"/>
</dbReference>
<evidence type="ECO:0000259" key="2">
    <source>
        <dbReference type="Pfam" id="PF12728"/>
    </source>
</evidence>
<accession>A0A6J4UIQ7</accession>
<dbReference type="Pfam" id="PF12728">
    <property type="entry name" value="HTH_17"/>
    <property type="match status" value="1"/>
</dbReference>
<proteinExistence type="predicted"/>
<dbReference type="GO" id="GO:0003677">
    <property type="term" value="F:DNA binding"/>
    <property type="evidence" value="ECO:0007669"/>
    <property type="project" value="InterPro"/>
</dbReference>
<dbReference type="NCBIfam" id="TIGR01764">
    <property type="entry name" value="excise"/>
    <property type="match status" value="1"/>
</dbReference>
<name>A0A6J4UIQ7_9BACT</name>
<dbReference type="EMBL" id="CADCWH010000110">
    <property type="protein sequence ID" value="CAA9548426.1"/>
    <property type="molecule type" value="Genomic_DNA"/>
</dbReference>
<feature type="compositionally biased region" description="Low complexity" evidence="1">
    <location>
        <begin position="79"/>
        <end position="91"/>
    </location>
</feature>
<dbReference type="AlphaFoldDB" id="A0A6J4UIQ7"/>
<evidence type="ECO:0000256" key="1">
    <source>
        <dbReference type="SAM" id="MobiDB-lite"/>
    </source>
</evidence>
<reference evidence="3" key="1">
    <citation type="submission" date="2020-02" db="EMBL/GenBank/DDBJ databases">
        <authorList>
            <person name="Meier V. D."/>
        </authorList>
    </citation>
    <scope>NUCLEOTIDE SEQUENCE</scope>
    <source>
        <strain evidence="3">AVDCRST_MAG70</strain>
    </source>
</reference>